<dbReference type="Gene3D" id="1.50.10.10">
    <property type="match status" value="1"/>
</dbReference>
<name>A0A9P7UV93_9AGAR</name>
<comment type="caution">
    <text evidence="3">The sequence shown here is derived from an EMBL/GenBank/DDBJ whole genome shotgun (WGS) entry which is preliminary data.</text>
</comment>
<evidence type="ECO:0000256" key="2">
    <source>
        <dbReference type="SAM" id="Phobius"/>
    </source>
</evidence>
<feature type="binding site" evidence="1">
    <location>
        <position position="306"/>
    </location>
    <ligand>
        <name>Zn(2+)</name>
        <dbReference type="ChEBI" id="CHEBI:29105"/>
    </ligand>
</feature>
<keyword evidence="2" id="KW-1133">Transmembrane helix</keyword>
<dbReference type="SMART" id="SM01260">
    <property type="entry name" value="LANC_like"/>
    <property type="match status" value="1"/>
</dbReference>
<dbReference type="PRINTS" id="PR01950">
    <property type="entry name" value="LANCSUPER"/>
</dbReference>
<keyword evidence="2" id="KW-0472">Membrane</keyword>
<dbReference type="Proteomes" id="UP001049176">
    <property type="component" value="Chromosome 3"/>
</dbReference>
<dbReference type="RefSeq" id="XP_043011545.1">
    <property type="nucleotide sequence ID" value="XM_043150457.1"/>
</dbReference>
<dbReference type="GO" id="GO:0005886">
    <property type="term" value="C:plasma membrane"/>
    <property type="evidence" value="ECO:0007669"/>
    <property type="project" value="TreeGrafter"/>
</dbReference>
<dbReference type="GO" id="GO:0005975">
    <property type="term" value="P:carbohydrate metabolic process"/>
    <property type="evidence" value="ECO:0007669"/>
    <property type="project" value="InterPro"/>
</dbReference>
<dbReference type="AlphaFoldDB" id="A0A9P7UV93"/>
<dbReference type="PANTHER" id="PTHR12736:SF7">
    <property type="entry name" value="LANC-LIKE PROTEIN 3"/>
    <property type="match status" value="1"/>
</dbReference>
<dbReference type="CDD" id="cd04794">
    <property type="entry name" value="euk_LANCL"/>
    <property type="match status" value="1"/>
</dbReference>
<feature type="binding site" evidence="1">
    <location>
        <position position="365"/>
    </location>
    <ligand>
        <name>Zn(2+)</name>
        <dbReference type="ChEBI" id="CHEBI:29105"/>
    </ligand>
</feature>
<evidence type="ECO:0000256" key="1">
    <source>
        <dbReference type="PIRSR" id="PIRSR607822-1"/>
    </source>
</evidence>
<sequence length="469" mass="51376">MPARYIRHSMEPPTDLDAVGGKLVEALERYLKIVRDNLAYIHGDSVYTGIPGIIVMLQIVSSVQSNLKLAYRFDADLPDLLSLEKLQRYDPNDPAKLSFLETPIGLAVLAALNTEAGHSSFCTDKLRDAIDSIAKHVDNSDDGSEVLYGRAGFLYGLLFLRSLISRRASTGTSKSAEEGTTALEKLVSDSSLSIVIQSIIQRGRVGAELYASETSSVRGPSGCVPPLMWSWHGKRYLGAAHGVVGILHTLLLCPIGLIERYLPEIIQTAEWLISLQDGEGNWPTKAPSRSIGQHRNEDSNDLVQWCHGAPGTLILLAKILQLSDSEPLKFNISPSTHSSIIVSLRGGASIVYRHGLLRKGIGLCHGIAGSVYSLLAVTDAMALVDDDGNKRDSRYYFIRAAHLAELATTFETLTKEREMKVPDRPLSLFGGLAGMCCAWGEVCDRIRRASNRVENWYRPRSGMPGYDDL</sequence>
<keyword evidence="2" id="KW-0812">Transmembrane</keyword>
<dbReference type="OrthoDB" id="10257263at2759"/>
<keyword evidence="1" id="KW-0862">Zinc</keyword>
<evidence type="ECO:0000313" key="3">
    <source>
        <dbReference type="EMBL" id="KAG7095075.1"/>
    </source>
</evidence>
<keyword evidence="4" id="KW-1185">Reference proteome</keyword>
<dbReference type="Pfam" id="PF05147">
    <property type="entry name" value="LANC_like"/>
    <property type="match status" value="1"/>
</dbReference>
<feature type="transmembrane region" description="Helical" evidence="2">
    <location>
        <begin position="236"/>
        <end position="258"/>
    </location>
</feature>
<evidence type="ECO:0008006" key="5">
    <source>
        <dbReference type="Google" id="ProtNLM"/>
    </source>
</evidence>
<protein>
    <recommendedName>
        <fullName evidence="5">Lanthionine synthetase C family protein</fullName>
    </recommendedName>
</protein>
<gene>
    <name evidence="3" type="ORF">E1B28_005864</name>
</gene>
<dbReference type="GO" id="GO:0046872">
    <property type="term" value="F:metal ion binding"/>
    <property type="evidence" value="ECO:0007669"/>
    <property type="project" value="UniProtKB-KW"/>
</dbReference>
<feature type="binding site" evidence="1">
    <location>
        <position position="364"/>
    </location>
    <ligand>
        <name>Zn(2+)</name>
        <dbReference type="ChEBI" id="CHEBI:29105"/>
    </ligand>
</feature>
<evidence type="ECO:0000313" key="4">
    <source>
        <dbReference type="Proteomes" id="UP001049176"/>
    </source>
</evidence>
<dbReference type="PANTHER" id="PTHR12736">
    <property type="entry name" value="LANC-LIKE PROTEIN"/>
    <property type="match status" value="1"/>
</dbReference>
<accession>A0A9P7UV93</accession>
<dbReference type="KEGG" id="more:E1B28_005864"/>
<proteinExistence type="predicted"/>
<dbReference type="GO" id="GO:0031179">
    <property type="term" value="P:peptide modification"/>
    <property type="evidence" value="ECO:0007669"/>
    <property type="project" value="InterPro"/>
</dbReference>
<dbReference type="GeneID" id="66074940"/>
<dbReference type="InterPro" id="IPR007822">
    <property type="entry name" value="LANC-like"/>
</dbReference>
<dbReference type="EMBL" id="CM032183">
    <property type="protein sequence ID" value="KAG7095075.1"/>
    <property type="molecule type" value="Genomic_DNA"/>
</dbReference>
<reference evidence="3" key="1">
    <citation type="journal article" date="2021" name="Genome Biol. Evol.">
        <title>The assembled and annotated genome of the fairy-ring fungus Marasmius oreades.</title>
        <authorList>
            <person name="Hiltunen M."/>
            <person name="Ament-Velasquez S.L."/>
            <person name="Johannesson H."/>
        </authorList>
    </citation>
    <scope>NUCLEOTIDE SEQUENCE</scope>
    <source>
        <strain evidence="3">03SP1</strain>
    </source>
</reference>
<keyword evidence="1" id="KW-0479">Metal-binding</keyword>
<dbReference type="InterPro" id="IPR012341">
    <property type="entry name" value="6hp_glycosidase-like_sf"/>
</dbReference>
<organism evidence="3 4">
    <name type="scientific">Marasmius oreades</name>
    <name type="common">fairy-ring Marasmius</name>
    <dbReference type="NCBI Taxonomy" id="181124"/>
    <lineage>
        <taxon>Eukaryota</taxon>
        <taxon>Fungi</taxon>
        <taxon>Dikarya</taxon>
        <taxon>Basidiomycota</taxon>
        <taxon>Agaricomycotina</taxon>
        <taxon>Agaricomycetes</taxon>
        <taxon>Agaricomycetidae</taxon>
        <taxon>Agaricales</taxon>
        <taxon>Marasmiineae</taxon>
        <taxon>Marasmiaceae</taxon>
        <taxon>Marasmius</taxon>
    </lineage>
</organism>
<dbReference type="SUPFAM" id="SSF158745">
    <property type="entry name" value="LanC-like"/>
    <property type="match status" value="1"/>
</dbReference>